<name>A0A392W0F3_9FABA</name>
<protein>
    <submittedName>
        <fullName evidence="1">Uncharacterized protein</fullName>
    </submittedName>
</protein>
<dbReference type="EMBL" id="LXQA011321555">
    <property type="protein sequence ID" value="MCI93173.1"/>
    <property type="molecule type" value="Genomic_DNA"/>
</dbReference>
<dbReference type="Proteomes" id="UP000265520">
    <property type="component" value="Unassembled WGS sequence"/>
</dbReference>
<proteinExistence type="predicted"/>
<comment type="caution">
    <text evidence="1">The sequence shown here is derived from an EMBL/GenBank/DDBJ whole genome shotgun (WGS) entry which is preliminary data.</text>
</comment>
<feature type="non-terminal residue" evidence="1">
    <location>
        <position position="1"/>
    </location>
</feature>
<organism evidence="1 2">
    <name type="scientific">Trifolium medium</name>
    <dbReference type="NCBI Taxonomy" id="97028"/>
    <lineage>
        <taxon>Eukaryota</taxon>
        <taxon>Viridiplantae</taxon>
        <taxon>Streptophyta</taxon>
        <taxon>Embryophyta</taxon>
        <taxon>Tracheophyta</taxon>
        <taxon>Spermatophyta</taxon>
        <taxon>Magnoliopsida</taxon>
        <taxon>eudicotyledons</taxon>
        <taxon>Gunneridae</taxon>
        <taxon>Pentapetalae</taxon>
        <taxon>rosids</taxon>
        <taxon>fabids</taxon>
        <taxon>Fabales</taxon>
        <taxon>Fabaceae</taxon>
        <taxon>Papilionoideae</taxon>
        <taxon>50 kb inversion clade</taxon>
        <taxon>NPAAA clade</taxon>
        <taxon>Hologalegina</taxon>
        <taxon>IRL clade</taxon>
        <taxon>Trifolieae</taxon>
        <taxon>Trifolium</taxon>
    </lineage>
</organism>
<sequence length="51" mass="5643">WCRLARIMMAPGEVVATWSPVGGELSVVLSPDVAWREVATGCMLSLFIWCF</sequence>
<reference evidence="1 2" key="1">
    <citation type="journal article" date="2018" name="Front. Plant Sci.">
        <title>Red Clover (Trifolium pratense) and Zigzag Clover (T. medium) - A Picture of Genomic Similarities and Differences.</title>
        <authorList>
            <person name="Dluhosova J."/>
            <person name="Istvanek J."/>
            <person name="Nedelnik J."/>
            <person name="Repkova J."/>
        </authorList>
    </citation>
    <scope>NUCLEOTIDE SEQUENCE [LARGE SCALE GENOMIC DNA]</scope>
    <source>
        <strain evidence="2">cv. 10/8</strain>
        <tissue evidence="1">Leaf</tissue>
    </source>
</reference>
<evidence type="ECO:0000313" key="2">
    <source>
        <dbReference type="Proteomes" id="UP000265520"/>
    </source>
</evidence>
<evidence type="ECO:0000313" key="1">
    <source>
        <dbReference type="EMBL" id="MCI93173.1"/>
    </source>
</evidence>
<accession>A0A392W0F3</accession>
<keyword evidence="2" id="KW-1185">Reference proteome</keyword>
<dbReference type="AlphaFoldDB" id="A0A392W0F3"/>